<evidence type="ECO:0000313" key="1">
    <source>
        <dbReference type="EMBL" id="KAI6084388.1"/>
    </source>
</evidence>
<dbReference type="EMBL" id="MU394338">
    <property type="protein sequence ID" value="KAI6084388.1"/>
    <property type="molecule type" value="Genomic_DNA"/>
</dbReference>
<keyword evidence="2" id="KW-1185">Reference proteome</keyword>
<organism evidence="1 2">
    <name type="scientific">Hypoxylon rubiginosum</name>
    <dbReference type="NCBI Taxonomy" id="110542"/>
    <lineage>
        <taxon>Eukaryota</taxon>
        <taxon>Fungi</taxon>
        <taxon>Dikarya</taxon>
        <taxon>Ascomycota</taxon>
        <taxon>Pezizomycotina</taxon>
        <taxon>Sordariomycetes</taxon>
        <taxon>Xylariomycetidae</taxon>
        <taxon>Xylariales</taxon>
        <taxon>Hypoxylaceae</taxon>
        <taxon>Hypoxylon</taxon>
    </lineage>
</organism>
<evidence type="ECO:0000313" key="2">
    <source>
        <dbReference type="Proteomes" id="UP001497680"/>
    </source>
</evidence>
<accession>A0ACC0CV60</accession>
<dbReference type="Proteomes" id="UP001497680">
    <property type="component" value="Unassembled WGS sequence"/>
</dbReference>
<sequence length="207" mass="22321">MEDGDEVSAAMAQAMGFSSFGAQSNPNKRRKYNPHADAVIAGMPNAAMPESSTGSNSTPLGVRIRNADEIDLEDEDDGLDAPNGEVEVPGHLEDGSGGGGTSSGPQFMDTSRPPTVDLVDDIQSKIDGIIGTTPQWPGVETSTTTSSKRGGRSNRERYQFNQGRNWWDDYYDPASNTNPWERLEQTKGLEPRGAWLTWEEAKGATVA</sequence>
<name>A0ACC0CV60_9PEZI</name>
<comment type="caution">
    <text evidence="1">The sequence shown here is derived from an EMBL/GenBank/DDBJ whole genome shotgun (WGS) entry which is preliminary data.</text>
</comment>
<reference evidence="1 2" key="1">
    <citation type="journal article" date="2022" name="New Phytol.">
        <title>Ecological generalism drives hyperdiversity of secondary metabolite gene clusters in xylarialean endophytes.</title>
        <authorList>
            <person name="Franco M.E.E."/>
            <person name="Wisecaver J.H."/>
            <person name="Arnold A.E."/>
            <person name="Ju Y.M."/>
            <person name="Slot J.C."/>
            <person name="Ahrendt S."/>
            <person name="Moore L.P."/>
            <person name="Eastman K.E."/>
            <person name="Scott K."/>
            <person name="Konkel Z."/>
            <person name="Mondo S.J."/>
            <person name="Kuo A."/>
            <person name="Hayes R.D."/>
            <person name="Haridas S."/>
            <person name="Andreopoulos B."/>
            <person name="Riley R."/>
            <person name="LaButti K."/>
            <person name="Pangilinan J."/>
            <person name="Lipzen A."/>
            <person name="Amirebrahimi M."/>
            <person name="Yan J."/>
            <person name="Adam C."/>
            <person name="Keymanesh K."/>
            <person name="Ng V."/>
            <person name="Louie K."/>
            <person name="Northen T."/>
            <person name="Drula E."/>
            <person name="Henrissat B."/>
            <person name="Hsieh H.M."/>
            <person name="Youens-Clark K."/>
            <person name="Lutzoni F."/>
            <person name="Miadlikowska J."/>
            <person name="Eastwood D.C."/>
            <person name="Hamelin R.C."/>
            <person name="Grigoriev I.V."/>
            <person name="U'Ren J.M."/>
        </authorList>
    </citation>
    <scope>NUCLEOTIDE SEQUENCE [LARGE SCALE GENOMIC DNA]</scope>
    <source>
        <strain evidence="1 2">ER1909</strain>
    </source>
</reference>
<gene>
    <name evidence="1" type="ORF">F4821DRAFT_243038</name>
</gene>
<proteinExistence type="predicted"/>
<protein>
    <submittedName>
        <fullName evidence="1">Uncharacterized protein</fullName>
    </submittedName>
</protein>